<keyword evidence="2" id="KW-1185">Reference proteome</keyword>
<organism evidence="1 2">
    <name type="scientific">Rhodofomes roseus</name>
    <dbReference type="NCBI Taxonomy" id="34475"/>
    <lineage>
        <taxon>Eukaryota</taxon>
        <taxon>Fungi</taxon>
        <taxon>Dikarya</taxon>
        <taxon>Basidiomycota</taxon>
        <taxon>Agaricomycotina</taxon>
        <taxon>Agaricomycetes</taxon>
        <taxon>Polyporales</taxon>
        <taxon>Rhodofomes</taxon>
    </lineage>
</organism>
<dbReference type="EMBL" id="JADCUA010000006">
    <property type="protein sequence ID" value="KAH9839142.1"/>
    <property type="molecule type" value="Genomic_DNA"/>
</dbReference>
<dbReference type="GeneID" id="71999683"/>
<dbReference type="RefSeq" id="XP_047780897.1">
    <property type="nucleotide sequence ID" value="XM_047918951.1"/>
</dbReference>
<gene>
    <name evidence="1" type="ORF">C8Q71DRAFT_498679</name>
</gene>
<evidence type="ECO:0000313" key="1">
    <source>
        <dbReference type="EMBL" id="KAH9839142.1"/>
    </source>
</evidence>
<proteinExistence type="predicted"/>
<dbReference type="Proteomes" id="UP000814176">
    <property type="component" value="Unassembled WGS sequence"/>
</dbReference>
<reference evidence="1 2" key="1">
    <citation type="journal article" date="2021" name="Environ. Microbiol.">
        <title>Gene family expansions and transcriptome signatures uncover fungal adaptations to wood decay.</title>
        <authorList>
            <person name="Hage H."/>
            <person name="Miyauchi S."/>
            <person name="Viragh M."/>
            <person name="Drula E."/>
            <person name="Min B."/>
            <person name="Chaduli D."/>
            <person name="Navarro D."/>
            <person name="Favel A."/>
            <person name="Norest M."/>
            <person name="Lesage-Meessen L."/>
            <person name="Balint B."/>
            <person name="Merenyi Z."/>
            <person name="de Eugenio L."/>
            <person name="Morin E."/>
            <person name="Martinez A.T."/>
            <person name="Baldrian P."/>
            <person name="Stursova M."/>
            <person name="Martinez M.J."/>
            <person name="Novotny C."/>
            <person name="Magnuson J.K."/>
            <person name="Spatafora J.W."/>
            <person name="Maurice S."/>
            <person name="Pangilinan J."/>
            <person name="Andreopoulos W."/>
            <person name="LaButti K."/>
            <person name="Hundley H."/>
            <person name="Na H."/>
            <person name="Kuo A."/>
            <person name="Barry K."/>
            <person name="Lipzen A."/>
            <person name="Henrissat B."/>
            <person name="Riley R."/>
            <person name="Ahrendt S."/>
            <person name="Nagy L.G."/>
            <person name="Grigoriev I.V."/>
            <person name="Martin F."/>
            <person name="Rosso M.N."/>
        </authorList>
    </citation>
    <scope>NUCLEOTIDE SEQUENCE [LARGE SCALE GENOMIC DNA]</scope>
    <source>
        <strain evidence="1 2">CIRM-BRFM 1785</strain>
    </source>
</reference>
<protein>
    <submittedName>
        <fullName evidence="1">Uncharacterized protein</fullName>
    </submittedName>
</protein>
<sequence>MCTVFQPPRLQIGCDEAGQSFDREELESVWRVVRLVYRIALHMIQLQCKRGLHWFTAAQPQTRRRPLTWQLDRSMYGRRPCFRVDHQLHRSRVTSSLRGPCTKGSGVRATPSVRYTPRANQVLRTPKIAINIGPPWEPIRTPNVVRTCSEHDAFQHVRRPKTRVFGEHATNMNNVGAFSESVKLSE</sequence>
<name>A0ABQ8KLF7_9APHY</name>
<accession>A0ABQ8KLF7</accession>
<evidence type="ECO:0000313" key="2">
    <source>
        <dbReference type="Proteomes" id="UP000814176"/>
    </source>
</evidence>
<comment type="caution">
    <text evidence="1">The sequence shown here is derived from an EMBL/GenBank/DDBJ whole genome shotgun (WGS) entry which is preliminary data.</text>
</comment>